<comment type="caution">
    <text evidence="6">The sequence shown here is derived from an EMBL/GenBank/DDBJ whole genome shotgun (WGS) entry which is preliminary data.</text>
</comment>
<gene>
    <name evidence="6" type="ORF">J2Z22_001751</name>
</gene>
<evidence type="ECO:0000256" key="1">
    <source>
        <dbReference type="ARBA" id="ARBA00023015"/>
    </source>
</evidence>
<accession>A0ABU3H965</accession>
<dbReference type="InterPro" id="IPR036388">
    <property type="entry name" value="WH-like_DNA-bd_sf"/>
</dbReference>
<evidence type="ECO:0000256" key="3">
    <source>
        <dbReference type="ARBA" id="ARBA00023163"/>
    </source>
</evidence>
<feature type="domain" description="HTH iclR-type" evidence="4">
    <location>
        <begin position="6"/>
        <end position="65"/>
    </location>
</feature>
<name>A0ABU3H965_9BACL</name>
<dbReference type="InterPro" id="IPR005471">
    <property type="entry name" value="Tscrpt_reg_IclR_N"/>
</dbReference>
<evidence type="ECO:0000259" key="5">
    <source>
        <dbReference type="PROSITE" id="PS51078"/>
    </source>
</evidence>
<keyword evidence="3" id="KW-0804">Transcription</keyword>
<dbReference type="PANTHER" id="PTHR30136:SF24">
    <property type="entry name" value="HTH-TYPE TRANSCRIPTIONAL REPRESSOR ALLR"/>
    <property type="match status" value="1"/>
</dbReference>
<keyword evidence="1" id="KW-0805">Transcription regulation</keyword>
<dbReference type="Proteomes" id="UP001248709">
    <property type="component" value="Unassembled WGS sequence"/>
</dbReference>
<dbReference type="Gene3D" id="1.10.10.10">
    <property type="entry name" value="Winged helix-like DNA-binding domain superfamily/Winged helix DNA-binding domain"/>
    <property type="match status" value="1"/>
</dbReference>
<dbReference type="Pfam" id="PF01614">
    <property type="entry name" value="IclR_C"/>
    <property type="match status" value="1"/>
</dbReference>
<dbReference type="Gene3D" id="3.30.450.40">
    <property type="match status" value="1"/>
</dbReference>
<protein>
    <submittedName>
        <fullName evidence="6">IclR family KDG regulon transcriptional repressor</fullName>
    </submittedName>
</protein>
<sequence length="244" mass="27320">MDQYEVATLKKGLLILEALREGQPMTLTEIMRTFQLNKSTTFRLLHTLENAGYIEKEDRAYRVTDKLGRTPAAASPRLGWLAVPPLNQLAQEVGETLYVGVLHDLHVVTTQVVEGTHTMRIHSKVGDAAYAHLSAFGKVILAHLDEAQREEILSRLTLHKNTENTFSDMHLLREHLKVIRQQGYAVDDEETEVGLRCIAAPIYYNEAVIAAVALSGPAARLTKKKDRALSKRLLECSAQISREL</sequence>
<feature type="domain" description="IclR-ED" evidence="5">
    <location>
        <begin position="66"/>
        <end position="244"/>
    </location>
</feature>
<dbReference type="InterPro" id="IPR036390">
    <property type="entry name" value="WH_DNA-bd_sf"/>
</dbReference>
<dbReference type="SMART" id="SM00346">
    <property type="entry name" value="HTH_ICLR"/>
    <property type="match status" value="1"/>
</dbReference>
<dbReference type="PANTHER" id="PTHR30136">
    <property type="entry name" value="HELIX-TURN-HELIX TRANSCRIPTIONAL REGULATOR, ICLR FAMILY"/>
    <property type="match status" value="1"/>
</dbReference>
<evidence type="ECO:0000313" key="7">
    <source>
        <dbReference type="Proteomes" id="UP001248709"/>
    </source>
</evidence>
<dbReference type="EMBL" id="JAUSUY010000006">
    <property type="protein sequence ID" value="MDT3426225.1"/>
    <property type="molecule type" value="Genomic_DNA"/>
</dbReference>
<dbReference type="PROSITE" id="PS51078">
    <property type="entry name" value="ICLR_ED"/>
    <property type="match status" value="1"/>
</dbReference>
<keyword evidence="7" id="KW-1185">Reference proteome</keyword>
<dbReference type="InterPro" id="IPR029016">
    <property type="entry name" value="GAF-like_dom_sf"/>
</dbReference>
<dbReference type="SUPFAM" id="SSF55781">
    <property type="entry name" value="GAF domain-like"/>
    <property type="match status" value="1"/>
</dbReference>
<dbReference type="CDD" id="cd00090">
    <property type="entry name" value="HTH_ARSR"/>
    <property type="match status" value="1"/>
</dbReference>
<dbReference type="SUPFAM" id="SSF46785">
    <property type="entry name" value="Winged helix' DNA-binding domain"/>
    <property type="match status" value="1"/>
</dbReference>
<dbReference type="RefSeq" id="WP_025702961.1">
    <property type="nucleotide sequence ID" value="NZ_JAUSUY010000006.1"/>
</dbReference>
<evidence type="ECO:0000256" key="2">
    <source>
        <dbReference type="ARBA" id="ARBA00023125"/>
    </source>
</evidence>
<dbReference type="InterPro" id="IPR011991">
    <property type="entry name" value="ArsR-like_HTH"/>
</dbReference>
<dbReference type="PROSITE" id="PS51077">
    <property type="entry name" value="HTH_ICLR"/>
    <property type="match status" value="1"/>
</dbReference>
<dbReference type="InterPro" id="IPR050707">
    <property type="entry name" value="HTH_MetabolicPath_Reg"/>
</dbReference>
<reference evidence="6 7" key="1">
    <citation type="submission" date="2023-07" db="EMBL/GenBank/DDBJ databases">
        <title>Genomic Encyclopedia of Type Strains, Phase IV (KMG-IV): sequencing the most valuable type-strain genomes for metagenomic binning, comparative biology and taxonomic classification.</title>
        <authorList>
            <person name="Goeker M."/>
        </authorList>
    </citation>
    <scope>NUCLEOTIDE SEQUENCE [LARGE SCALE GENOMIC DNA]</scope>
    <source>
        <strain evidence="6 7">T98</strain>
    </source>
</reference>
<proteinExistence type="predicted"/>
<evidence type="ECO:0000313" key="6">
    <source>
        <dbReference type="EMBL" id="MDT3426225.1"/>
    </source>
</evidence>
<dbReference type="InterPro" id="IPR014757">
    <property type="entry name" value="Tscrpt_reg_IclR_C"/>
</dbReference>
<organism evidence="6 7">
    <name type="scientific">Paenibacillus forsythiae</name>
    <dbReference type="NCBI Taxonomy" id="365616"/>
    <lineage>
        <taxon>Bacteria</taxon>
        <taxon>Bacillati</taxon>
        <taxon>Bacillota</taxon>
        <taxon>Bacilli</taxon>
        <taxon>Bacillales</taxon>
        <taxon>Paenibacillaceae</taxon>
        <taxon>Paenibacillus</taxon>
    </lineage>
</organism>
<keyword evidence="2" id="KW-0238">DNA-binding</keyword>
<dbReference type="Pfam" id="PF09339">
    <property type="entry name" value="HTH_IclR"/>
    <property type="match status" value="1"/>
</dbReference>
<evidence type="ECO:0000259" key="4">
    <source>
        <dbReference type="PROSITE" id="PS51077"/>
    </source>
</evidence>